<protein>
    <submittedName>
        <fullName evidence="2">Uncharacterized protein</fullName>
    </submittedName>
</protein>
<dbReference type="KEGG" id="dsf:UWK_00431"/>
<accession>M1PB94</accession>
<dbReference type="NCBIfam" id="NF040942">
    <property type="entry name" value="hypo_ExtJ"/>
    <property type="match status" value="1"/>
</dbReference>
<name>M1PB94_DESSD</name>
<evidence type="ECO:0000313" key="3">
    <source>
        <dbReference type="Proteomes" id="UP000011721"/>
    </source>
</evidence>
<sequence length="68" mass="6760">MKKGIVSVLLALTFAVSTVAVAATVTCTVDAVDGDKVTMTCKKADSLKAGDSVKVKAKKSGGAAIEGC</sequence>
<dbReference type="EMBL" id="CP003985">
    <property type="protein sequence ID" value="AGF77015.1"/>
    <property type="molecule type" value="Genomic_DNA"/>
</dbReference>
<evidence type="ECO:0000313" key="2">
    <source>
        <dbReference type="EMBL" id="AGF77015.1"/>
    </source>
</evidence>
<proteinExistence type="predicted"/>
<gene>
    <name evidence="2" type="ordered locus">UWK_00431</name>
</gene>
<organism evidence="2 3">
    <name type="scientific">Desulfocapsa sulfexigens (strain DSM 10523 / SB164P1)</name>
    <dbReference type="NCBI Taxonomy" id="1167006"/>
    <lineage>
        <taxon>Bacteria</taxon>
        <taxon>Pseudomonadati</taxon>
        <taxon>Thermodesulfobacteriota</taxon>
        <taxon>Desulfobulbia</taxon>
        <taxon>Desulfobulbales</taxon>
        <taxon>Desulfocapsaceae</taxon>
        <taxon>Desulfocapsa</taxon>
    </lineage>
</organism>
<reference evidence="3" key="1">
    <citation type="journal article" date="2013" name="Stand. Genomic Sci.">
        <title>Complete genome sequence of Desulfocapsa sulfexigens, a marine deltaproteobacterium specialized in disproportionating inorganic sulfur compounds.</title>
        <authorList>
            <person name="Finster K.W."/>
            <person name="Kjeldsen K.U."/>
            <person name="Kube M."/>
            <person name="Reinhardt R."/>
            <person name="Mussmann M."/>
            <person name="Amann R."/>
            <person name="Schreiber L."/>
        </authorList>
    </citation>
    <scope>NUCLEOTIDE SEQUENCE [LARGE SCALE GENOMIC DNA]</scope>
    <source>
        <strain evidence="3">DSM 10523 / SB164P1</strain>
    </source>
</reference>
<dbReference type="Proteomes" id="UP000011721">
    <property type="component" value="Chromosome"/>
</dbReference>
<dbReference type="HOGENOM" id="CLU_203096_0_0_7"/>
<feature type="signal peptide" evidence="1">
    <location>
        <begin position="1"/>
        <end position="22"/>
    </location>
</feature>
<feature type="chain" id="PRO_5004016726" evidence="1">
    <location>
        <begin position="23"/>
        <end position="68"/>
    </location>
</feature>
<keyword evidence="1" id="KW-0732">Signal</keyword>
<dbReference type="RefSeq" id="WP_015402713.1">
    <property type="nucleotide sequence ID" value="NC_020304.1"/>
</dbReference>
<evidence type="ECO:0000256" key="1">
    <source>
        <dbReference type="SAM" id="SignalP"/>
    </source>
</evidence>
<keyword evidence="3" id="KW-1185">Reference proteome</keyword>
<dbReference type="AlphaFoldDB" id="M1PB94"/>
<dbReference type="PATRIC" id="fig|1167006.5.peg.495"/>